<comment type="caution">
    <text evidence="2">The sequence shown here is derived from an EMBL/GenBank/DDBJ whole genome shotgun (WGS) entry which is preliminary data.</text>
</comment>
<dbReference type="AlphaFoldDB" id="A0ABD1XF31"/>
<protein>
    <recommendedName>
        <fullName evidence="4">F-box domain-containing protein</fullName>
    </recommendedName>
</protein>
<dbReference type="InterPro" id="IPR036047">
    <property type="entry name" value="F-box-like_dom_sf"/>
</dbReference>
<dbReference type="InterPro" id="IPR050796">
    <property type="entry name" value="SCF_F-box_component"/>
</dbReference>
<evidence type="ECO:0008006" key="4">
    <source>
        <dbReference type="Google" id="ProtNLM"/>
    </source>
</evidence>
<feature type="region of interest" description="Disordered" evidence="1">
    <location>
        <begin position="71"/>
        <end position="98"/>
    </location>
</feature>
<evidence type="ECO:0000313" key="2">
    <source>
        <dbReference type="EMBL" id="KAL2607545.1"/>
    </source>
</evidence>
<sequence length="418" mass="47203">MDPRIWSQLPSDLLPGVLRHLPWWSNMQLRRTSTFWNALLSDLKFLEKCPPGDPSAKPCFISITLLEKQQPEPDSKPVLQTSCMRSNGDNSDDPLSTKTVPGLSRLSLWRKWQAAPTMLVRSNPVPPCTCKDTANWVGGRSHTGLPPARAIFLGVVEFSPLPVVLLINPFNSTFRRIPEIPNNQHECDPTCRSYAQLVADDADQKNIKLMMTHFKTGVWTLRVYDLLKGSWFTQRGDMPTILDDQVLNPTSITLLSKSIYVLVQELRKIPRLLRITGDKISVYPMPRFPSSIPNNHVFRHGGSLMLATAICLGESLEALVIWKSASEDKQKSPIWVKIATMPEVLVDSLQPCKRRGLDGKMVKFHEDEDFLCVSPTQEVPFKSIVLLDLIKLRWHLIGSSDGEMDGFFVCQPRLDIVL</sequence>
<dbReference type="SUPFAM" id="SSF81383">
    <property type="entry name" value="F-box domain"/>
    <property type="match status" value="1"/>
</dbReference>
<keyword evidence="3" id="KW-1185">Reference proteome</keyword>
<proteinExistence type="predicted"/>
<dbReference type="PANTHER" id="PTHR31672:SF13">
    <property type="entry name" value="F-BOX PROTEIN CPR30-LIKE"/>
    <property type="match status" value="1"/>
</dbReference>
<evidence type="ECO:0000313" key="3">
    <source>
        <dbReference type="Proteomes" id="UP001605036"/>
    </source>
</evidence>
<gene>
    <name evidence="2" type="ORF">R1flu_026118</name>
</gene>
<dbReference type="EMBL" id="JBHFFA010000008">
    <property type="protein sequence ID" value="KAL2607545.1"/>
    <property type="molecule type" value="Genomic_DNA"/>
</dbReference>
<feature type="compositionally biased region" description="Polar residues" evidence="1">
    <location>
        <begin position="78"/>
        <end position="98"/>
    </location>
</feature>
<evidence type="ECO:0000256" key="1">
    <source>
        <dbReference type="SAM" id="MobiDB-lite"/>
    </source>
</evidence>
<dbReference type="PANTHER" id="PTHR31672">
    <property type="entry name" value="BNACNNG10540D PROTEIN"/>
    <property type="match status" value="1"/>
</dbReference>
<reference evidence="2 3" key="1">
    <citation type="submission" date="2024-09" db="EMBL/GenBank/DDBJ databases">
        <title>Chromosome-scale assembly of Riccia fluitans.</title>
        <authorList>
            <person name="Paukszto L."/>
            <person name="Sawicki J."/>
            <person name="Karawczyk K."/>
            <person name="Piernik-Szablinska J."/>
            <person name="Szczecinska M."/>
            <person name="Mazdziarz M."/>
        </authorList>
    </citation>
    <scope>NUCLEOTIDE SEQUENCE [LARGE SCALE GENOMIC DNA]</scope>
    <source>
        <strain evidence="2">Rf_01</strain>
        <tissue evidence="2">Aerial parts of the thallus</tissue>
    </source>
</reference>
<accession>A0ABD1XF31</accession>
<name>A0ABD1XF31_9MARC</name>
<dbReference type="Proteomes" id="UP001605036">
    <property type="component" value="Unassembled WGS sequence"/>
</dbReference>
<organism evidence="2 3">
    <name type="scientific">Riccia fluitans</name>
    <dbReference type="NCBI Taxonomy" id="41844"/>
    <lineage>
        <taxon>Eukaryota</taxon>
        <taxon>Viridiplantae</taxon>
        <taxon>Streptophyta</taxon>
        <taxon>Embryophyta</taxon>
        <taxon>Marchantiophyta</taxon>
        <taxon>Marchantiopsida</taxon>
        <taxon>Marchantiidae</taxon>
        <taxon>Marchantiales</taxon>
        <taxon>Ricciaceae</taxon>
        <taxon>Riccia</taxon>
    </lineage>
</organism>